<dbReference type="CDD" id="cd09276">
    <property type="entry name" value="Rnase_HI_RT_non_LTR"/>
    <property type="match status" value="1"/>
</dbReference>
<dbReference type="SUPFAM" id="SSF53098">
    <property type="entry name" value="Ribonuclease H-like"/>
    <property type="match status" value="1"/>
</dbReference>
<feature type="compositionally biased region" description="Polar residues" evidence="1">
    <location>
        <begin position="49"/>
        <end position="61"/>
    </location>
</feature>
<dbReference type="InterPro" id="IPR012337">
    <property type="entry name" value="RNaseH-like_sf"/>
</dbReference>
<dbReference type="InterPro" id="IPR036691">
    <property type="entry name" value="Endo/exonu/phosph_ase_sf"/>
</dbReference>
<dbReference type="SUPFAM" id="SSF56219">
    <property type="entry name" value="DNase I-like"/>
    <property type="match status" value="1"/>
</dbReference>
<feature type="compositionally biased region" description="Basic and acidic residues" evidence="1">
    <location>
        <begin position="1"/>
        <end position="11"/>
    </location>
</feature>
<evidence type="ECO:0000259" key="2">
    <source>
        <dbReference type="PROSITE" id="PS50879"/>
    </source>
</evidence>
<dbReference type="InterPro" id="IPR005135">
    <property type="entry name" value="Endo/exonuclease/phosphatase"/>
</dbReference>
<feature type="region of interest" description="Disordered" evidence="1">
    <location>
        <begin position="467"/>
        <end position="552"/>
    </location>
</feature>
<accession>A0A922T2J9</accession>
<dbReference type="PROSITE" id="PS50879">
    <property type="entry name" value="RNASE_H_1"/>
    <property type="match status" value="1"/>
</dbReference>
<dbReference type="InterPro" id="IPR036397">
    <property type="entry name" value="RNaseH_sf"/>
</dbReference>
<feature type="region of interest" description="Disordered" evidence="1">
    <location>
        <begin position="1"/>
        <end position="61"/>
    </location>
</feature>
<dbReference type="Gene3D" id="3.60.10.10">
    <property type="entry name" value="Endonuclease/exonuclease/phosphatase"/>
    <property type="match status" value="1"/>
</dbReference>
<feature type="compositionally biased region" description="Low complexity" evidence="1">
    <location>
        <begin position="156"/>
        <end position="176"/>
    </location>
</feature>
<dbReference type="InterPro" id="IPR002156">
    <property type="entry name" value="RNaseH_domain"/>
</dbReference>
<keyword evidence="4" id="KW-1185">Reference proteome</keyword>
<comment type="caution">
    <text evidence="3">The sequence shown here is derived from an EMBL/GenBank/DDBJ whole genome shotgun (WGS) entry which is preliminary data.</text>
</comment>
<name>A0A922T2J9_9PLEO</name>
<organism evidence="3 4">
    <name type="scientific">Pyrenophora tritici-repentis</name>
    <dbReference type="NCBI Taxonomy" id="45151"/>
    <lineage>
        <taxon>Eukaryota</taxon>
        <taxon>Fungi</taxon>
        <taxon>Dikarya</taxon>
        <taxon>Ascomycota</taxon>
        <taxon>Pezizomycotina</taxon>
        <taxon>Dothideomycetes</taxon>
        <taxon>Pleosporomycetidae</taxon>
        <taxon>Pleosporales</taxon>
        <taxon>Pleosporineae</taxon>
        <taxon>Pleosporaceae</taxon>
        <taxon>Pyrenophora</taxon>
    </lineage>
</organism>
<dbReference type="Proteomes" id="UP000249757">
    <property type="component" value="Unassembled WGS sequence"/>
</dbReference>
<feature type="compositionally biased region" description="Polar residues" evidence="1">
    <location>
        <begin position="527"/>
        <end position="543"/>
    </location>
</feature>
<evidence type="ECO:0000313" key="3">
    <source>
        <dbReference type="EMBL" id="KAI1517272.1"/>
    </source>
</evidence>
<feature type="domain" description="RNase H type-1" evidence="2">
    <location>
        <begin position="1024"/>
        <end position="1160"/>
    </location>
</feature>
<reference evidence="4" key="1">
    <citation type="journal article" date="2022" name="Microb. Genom.">
        <title>A global pangenome for the wheat fungal pathogen Pyrenophora tritici-repentis and prediction of effector protein structural homology.</title>
        <authorList>
            <person name="Moolhuijzen P.M."/>
            <person name="See P.T."/>
            <person name="Shi G."/>
            <person name="Powell H.R."/>
            <person name="Cockram J."/>
            <person name="Jorgensen L.N."/>
            <person name="Benslimane H."/>
            <person name="Strelkov S.E."/>
            <person name="Turner J."/>
            <person name="Liu Z."/>
            <person name="Moffat C.S."/>
        </authorList>
    </citation>
    <scope>NUCLEOTIDE SEQUENCE [LARGE SCALE GENOMIC DNA]</scope>
</reference>
<dbReference type="EMBL" id="NRDI02000004">
    <property type="protein sequence ID" value="KAI1517272.1"/>
    <property type="molecule type" value="Genomic_DNA"/>
</dbReference>
<sequence>MANVETPERAPRSAQPPHTRSEEPESPINTDLRGNKRRQRAHTRAEPSIGSTAPTSYNQAVSEAVRQRIQAAQKATNLHHSIITDLATAVDRCLGKYTDPDGARVAKDLQQKVLRAINTSLITPLITPPNSGSDSDTTHRSWADVARTLKNPTPPARGAATTKAATAAPKQLAQTPRRPLNTDNRILIAVGAEARLQRASPFAARMAIVKAIKEITPSDIPTAKHIKTGWAITPRNDKIKALLMGQENRELMIRAVEGESARLPERWVNYAVQGVESSYRTITGESIPTTIDDIVSEALSQTGIEPASCRPSRHGPTEGRTTWIISFTRPVRSFRLFGTGDYAHEIKKNSPAMLHDPGCLGYCKTSRCTRPARCTTCSKTTATHQGPHGEQCKDTPKCANCHGPFPATHDKCPAAPTRANGRLIQPTKGELKVIREAGDRASEAMQPARGRQTGSTVETSIEITDGDIANTTEPVGTPTDASKRSRQDVNNLNTATVREPATTLGTRRSKRTAATTQDLNLARMSARSVQPSTADQDPNTSSSEHADTEMSLGSTTLIHPRISRDVLWIEANGYRILNVYRQPQNDSTFQYLTALTPPRNCLIGGDLNARHELFEPGSTSANRGAEIARWATQNDIPYIGEAGNPTHRAGHVLDVSFSNIPFARTTVREDMYTGSDHFTLVTVLPSRGRAVLEQHHYRVHERNIDRFAGLVQLYTVGVQPISNSAPADVIDASIARITQAIGDAMHAAGTPNREKGHSAPWWTEDCRVAYKRHIQEKSDYGQSPSEATPPAQGGSQTALRWLGVWFDRGLTFKKHVAERAAQARKVANHLRSLANTAHGPPAGSLRKAAITCILPILLYGAETWYEGRTKNPRIARVSRKPTVSTRVGWHLTTIDQALIAATKAILPAWRTTPNAVLLREAAMPSAQVALEEAKLRFAVHLRTIDDKHPLTNRTTLPLVIRGRAAGNRRIPRSKVQRVAQLLPATPRNVLASPHFSDGSRQDPTQGQGKDIAAQNFTIWWESLGQETITVFSDGSEQQINGTRVVTYGYAIYQGQAAVATGQGSLNALSHVFDAEAIGACRGLKHALQLSLPSQREIVLCIDSTAVIWGIRGTAPTSSQWAFLQIHGAMEAYNVKTRWAPGHMKIVGNELADQLADNEAKDPHQPYGMATSPTRSGIRTVGRRLLEHTRDTWWKDKSSRLSAWYTQWQLPYDTRRTPAALWLPRRILAKVLMIRSTHGDFEWYHRKFNHEDTSKCLCGRPKTPEHLVFCKRATTHFKKWPLRPIVPPRTRQEGLAYLAQLIDQPQEFETFVKVTNSFYDE</sequence>
<gene>
    <name evidence="3" type="ORF">Ptr86124_004209</name>
</gene>
<dbReference type="GO" id="GO:0003676">
    <property type="term" value="F:nucleic acid binding"/>
    <property type="evidence" value="ECO:0007669"/>
    <property type="project" value="InterPro"/>
</dbReference>
<dbReference type="PANTHER" id="PTHR33481">
    <property type="entry name" value="REVERSE TRANSCRIPTASE"/>
    <property type="match status" value="1"/>
</dbReference>
<evidence type="ECO:0000256" key="1">
    <source>
        <dbReference type="SAM" id="MobiDB-lite"/>
    </source>
</evidence>
<dbReference type="Gene3D" id="3.30.420.10">
    <property type="entry name" value="Ribonuclease H-like superfamily/Ribonuclease H"/>
    <property type="match status" value="1"/>
</dbReference>
<evidence type="ECO:0000313" key="4">
    <source>
        <dbReference type="Proteomes" id="UP000249757"/>
    </source>
</evidence>
<protein>
    <submittedName>
        <fullName evidence="3">Exo-endo-phos-2 multi-domain protein</fullName>
    </submittedName>
</protein>
<feature type="region of interest" description="Disordered" evidence="1">
    <location>
        <begin position="148"/>
        <end position="179"/>
    </location>
</feature>
<proteinExistence type="predicted"/>
<dbReference type="PANTHER" id="PTHR33481:SF1">
    <property type="entry name" value="ENDONUCLEASE_EXONUCLEASE_PHOSPHATASE DOMAIN-CONTAINING PROTEIN-RELATED"/>
    <property type="match status" value="1"/>
</dbReference>
<dbReference type="Pfam" id="PF14529">
    <property type="entry name" value="Exo_endo_phos_2"/>
    <property type="match status" value="1"/>
</dbReference>
<dbReference type="GO" id="GO:0004523">
    <property type="term" value="F:RNA-DNA hybrid ribonuclease activity"/>
    <property type="evidence" value="ECO:0007669"/>
    <property type="project" value="InterPro"/>
</dbReference>